<organism evidence="1 2">
    <name type="scientific">Spirosoma telluris</name>
    <dbReference type="NCBI Taxonomy" id="2183553"/>
    <lineage>
        <taxon>Bacteria</taxon>
        <taxon>Pseudomonadati</taxon>
        <taxon>Bacteroidota</taxon>
        <taxon>Cytophagia</taxon>
        <taxon>Cytophagales</taxon>
        <taxon>Cytophagaceae</taxon>
        <taxon>Spirosoma</taxon>
    </lineage>
</organism>
<dbReference type="RefSeq" id="WP_111348609.1">
    <property type="nucleotide sequence ID" value="NZ_QLII01000001.1"/>
</dbReference>
<accession>A0A327NUM7</accession>
<keyword evidence="2" id="KW-1185">Reference proteome</keyword>
<dbReference type="EMBL" id="QLII01000001">
    <property type="protein sequence ID" value="RAI77706.1"/>
    <property type="molecule type" value="Genomic_DNA"/>
</dbReference>
<dbReference type="Gene3D" id="1.20.120.450">
    <property type="entry name" value="dinb family like domain"/>
    <property type="match status" value="1"/>
</dbReference>
<protein>
    <recommendedName>
        <fullName evidence="3">DUF1569 domain-containing protein</fullName>
    </recommendedName>
</protein>
<dbReference type="InterPro" id="IPR034660">
    <property type="entry name" value="DinB/YfiT-like"/>
</dbReference>
<dbReference type="SUPFAM" id="SSF109854">
    <property type="entry name" value="DinB/YfiT-like putative metalloenzymes"/>
    <property type="match status" value="1"/>
</dbReference>
<evidence type="ECO:0000313" key="1">
    <source>
        <dbReference type="EMBL" id="RAI77706.1"/>
    </source>
</evidence>
<comment type="caution">
    <text evidence="1">The sequence shown here is derived from an EMBL/GenBank/DDBJ whole genome shotgun (WGS) entry which is preliminary data.</text>
</comment>
<dbReference type="OrthoDB" id="2599194at2"/>
<name>A0A327NUM7_9BACT</name>
<dbReference type="InterPro" id="IPR011463">
    <property type="entry name" value="DUF1569"/>
</dbReference>
<sequence length="149" mass="16723">MKNLFTPDALAEVLSRIEKLQPSSQRKWGKMDVAQMLAHCTAALDVAIGRTFPPRMLIGRILGPLIKSNFYNEKPFNKNGPTDKNFVVADQRDFSTEKARLVQGIKQFSVGGPTACTTHPHSFFGELTPGQWSIGMYKHLDHHLRQFGV</sequence>
<reference evidence="1 2" key="1">
    <citation type="submission" date="2018-06" db="EMBL/GenBank/DDBJ databases">
        <title>Spirosoma sp. HMF3257 Genome sequencing and assembly.</title>
        <authorList>
            <person name="Kang H."/>
            <person name="Cha I."/>
            <person name="Kim H."/>
            <person name="Kang J."/>
            <person name="Joh K."/>
        </authorList>
    </citation>
    <scope>NUCLEOTIDE SEQUENCE [LARGE SCALE GENOMIC DNA]</scope>
    <source>
        <strain evidence="1 2">HMF3257</strain>
    </source>
</reference>
<dbReference type="Pfam" id="PF07606">
    <property type="entry name" value="DUF1569"/>
    <property type="match status" value="1"/>
</dbReference>
<evidence type="ECO:0000313" key="2">
    <source>
        <dbReference type="Proteomes" id="UP000249016"/>
    </source>
</evidence>
<gene>
    <name evidence="1" type="ORF">HMF3257_32670</name>
</gene>
<evidence type="ECO:0008006" key="3">
    <source>
        <dbReference type="Google" id="ProtNLM"/>
    </source>
</evidence>
<dbReference type="AlphaFoldDB" id="A0A327NUM7"/>
<dbReference type="Proteomes" id="UP000249016">
    <property type="component" value="Unassembled WGS sequence"/>
</dbReference>
<proteinExistence type="predicted"/>